<geneLocation type="plasmid" evidence="3 4">
    <name>p6</name>
</geneLocation>
<dbReference type="AlphaFoldDB" id="A0A4D8PRD8"/>
<evidence type="ECO:0000256" key="2">
    <source>
        <dbReference type="RuleBase" id="RU004508"/>
    </source>
</evidence>
<dbReference type="CDD" id="cd02440">
    <property type="entry name" value="AdoMet_MTases"/>
    <property type="match status" value="1"/>
</dbReference>
<reference evidence="3 4" key="1">
    <citation type="submission" date="2018-09" db="EMBL/GenBank/DDBJ databases">
        <title>Whole genome based analysis of evolution and adaptive divergence in Indian and Brazilian strains of Azospirillum brasilense.</title>
        <authorList>
            <person name="Singh C."/>
            <person name="Tripathi A.K."/>
        </authorList>
    </citation>
    <scope>NUCLEOTIDE SEQUENCE [LARGE SCALE GENOMIC DNA]</scope>
    <source>
        <strain evidence="3 4">MTCC4035</strain>
        <plasmid evidence="3 4">p6</plasmid>
    </source>
</reference>
<dbReference type="PANTHER" id="PTHR30244">
    <property type="entry name" value="TRANSAMINASE"/>
    <property type="match status" value="1"/>
</dbReference>
<dbReference type="InterPro" id="IPR015422">
    <property type="entry name" value="PyrdxlP-dep_Trfase_small"/>
</dbReference>
<sequence>MSQLALAGGLPAVRRPLAGFKGIGDEERSAVLRVLDEGTLSGFYGSPQPRFFGGPEVLALEDAWCRRFGVTHAVTVNSATSGLIAAMGAIGLGPGDEVIVPPYTMSATAVAPLFYGAVPVFADIEPNWFCIDPAAVARAITPFTRAIVAVNLFGHPAELARLRALADAHGLFLIEDNAQALLAEEAGRLAGTIGHIGVYSLNVHKHIQTGEGGICVTSDPGLAQRLQLIRNHGENVTEWVGASDLTNLVGFNFRMPELAAAIGRAQLAKMDGLVSRCERLAALLSEGVRGLAGLTPPAVRAGCRHNYFMWTLRYDAATVGAPRSAFCRALQAEGVPVSEGYVRPLYLLPLFQQRKAIGPDGFPFTMRHRTYPSGLCPVVEAMHDDQVIQFQPVSWDVDDEQIDMIVEAFHKVHRAAPALDWNPAPERPVLRRPAPRVLYSKPAGDVLGESETLLSDNCRLLEEQRRVSAHLSTGAPRSFCLLCGADIAAAPWFDHRAVVYVRCGHCSHVQTRNRLPPGYPEAQAPGLAFGDWYPSADRHAFDSRRDRIYQAKLDFVLTATDELGIDRETLLGKRWLELGCGAGYFLDALSRAGVERLTGLDASVPLVNYANQMLSRPVSRHWSGSLPSALAAHEADVIVAWFVLEHVEEARAFWRALGGCPPGTIFCFAVPTLGLSTLLETTVDHHYARNLDSMLHCQLYTEESISHALQVAGFDPVVHWVFGQDALDLRRMLSVPLMERASASFRAALAPALNAALDPLQSAIDRTHLADARHVIAVKR</sequence>
<dbReference type="GO" id="GO:0032259">
    <property type="term" value="P:methylation"/>
    <property type="evidence" value="ECO:0007669"/>
    <property type="project" value="UniProtKB-KW"/>
</dbReference>
<dbReference type="Gene3D" id="3.40.50.150">
    <property type="entry name" value="Vaccinia Virus protein VP39"/>
    <property type="match status" value="1"/>
</dbReference>
<dbReference type="GO" id="GO:0008483">
    <property type="term" value="F:transaminase activity"/>
    <property type="evidence" value="ECO:0007669"/>
    <property type="project" value="TreeGrafter"/>
</dbReference>
<dbReference type="InterPro" id="IPR029063">
    <property type="entry name" value="SAM-dependent_MTases_sf"/>
</dbReference>
<keyword evidence="3" id="KW-0614">Plasmid</keyword>
<dbReference type="GO" id="GO:0008168">
    <property type="term" value="F:methyltransferase activity"/>
    <property type="evidence" value="ECO:0007669"/>
    <property type="project" value="UniProtKB-KW"/>
</dbReference>
<dbReference type="Gene3D" id="3.40.640.10">
    <property type="entry name" value="Type I PLP-dependent aspartate aminotransferase-like (Major domain)"/>
    <property type="match status" value="1"/>
</dbReference>
<dbReference type="EMBL" id="CP032327">
    <property type="protein sequence ID" value="QCO00397.1"/>
    <property type="molecule type" value="Genomic_DNA"/>
</dbReference>
<dbReference type="InterPro" id="IPR000653">
    <property type="entry name" value="DegT/StrS_aminotransferase"/>
</dbReference>
<dbReference type="SUPFAM" id="SSF53335">
    <property type="entry name" value="S-adenosyl-L-methionine-dependent methyltransferases"/>
    <property type="match status" value="1"/>
</dbReference>
<dbReference type="GO" id="GO:0030170">
    <property type="term" value="F:pyridoxal phosphate binding"/>
    <property type="evidence" value="ECO:0007669"/>
    <property type="project" value="TreeGrafter"/>
</dbReference>
<evidence type="ECO:0000313" key="4">
    <source>
        <dbReference type="Proteomes" id="UP000298595"/>
    </source>
</evidence>
<dbReference type="GO" id="GO:0000271">
    <property type="term" value="P:polysaccharide biosynthetic process"/>
    <property type="evidence" value="ECO:0007669"/>
    <property type="project" value="TreeGrafter"/>
</dbReference>
<proteinExistence type="inferred from homology"/>
<dbReference type="Gene3D" id="3.90.1150.10">
    <property type="entry name" value="Aspartate Aminotransferase, domain 1"/>
    <property type="match status" value="1"/>
</dbReference>
<dbReference type="RefSeq" id="WP_137119095.1">
    <property type="nucleotide sequence ID" value="NZ_CP032327.1"/>
</dbReference>
<evidence type="ECO:0000256" key="1">
    <source>
        <dbReference type="ARBA" id="ARBA00037999"/>
    </source>
</evidence>
<accession>A0A4D8PRD8</accession>
<name>A0A4D8PRD8_9PROT</name>
<comment type="similarity">
    <text evidence="1 2">Belongs to the DegT/DnrJ/EryC1 family.</text>
</comment>
<keyword evidence="2" id="KW-0663">Pyridoxal phosphate</keyword>
<evidence type="ECO:0000313" key="3">
    <source>
        <dbReference type="EMBL" id="QCO00397.1"/>
    </source>
</evidence>
<dbReference type="InterPro" id="IPR015421">
    <property type="entry name" value="PyrdxlP-dep_Trfase_major"/>
</dbReference>
<organism evidence="3 4">
    <name type="scientific">Azospirillum argentinense</name>
    <dbReference type="NCBI Taxonomy" id="2970906"/>
    <lineage>
        <taxon>Bacteria</taxon>
        <taxon>Pseudomonadati</taxon>
        <taxon>Pseudomonadota</taxon>
        <taxon>Alphaproteobacteria</taxon>
        <taxon>Rhodospirillales</taxon>
        <taxon>Azospirillaceae</taxon>
        <taxon>Azospirillum</taxon>
    </lineage>
</organism>
<dbReference type="SUPFAM" id="SSF53383">
    <property type="entry name" value="PLP-dependent transferases"/>
    <property type="match status" value="1"/>
</dbReference>
<dbReference type="Pfam" id="PF01041">
    <property type="entry name" value="DegT_DnrJ_EryC1"/>
    <property type="match status" value="1"/>
</dbReference>
<keyword evidence="3" id="KW-0489">Methyltransferase</keyword>
<gene>
    <name evidence="3" type="ORF">D3093_34705</name>
</gene>
<dbReference type="Pfam" id="PF13489">
    <property type="entry name" value="Methyltransf_23"/>
    <property type="match status" value="1"/>
</dbReference>
<dbReference type="CDD" id="cd00616">
    <property type="entry name" value="AHBA_syn"/>
    <property type="match status" value="1"/>
</dbReference>
<protein>
    <submittedName>
        <fullName evidence="3">Methyltransferase domain-containing protein</fullName>
    </submittedName>
</protein>
<dbReference type="KEGG" id="aare:D3093_34705"/>
<keyword evidence="3" id="KW-0808">Transferase</keyword>
<dbReference type="PANTHER" id="PTHR30244:SF34">
    <property type="entry name" value="DTDP-4-AMINO-4,6-DIDEOXYGALACTOSE TRANSAMINASE"/>
    <property type="match status" value="1"/>
</dbReference>
<dbReference type="InterPro" id="IPR015424">
    <property type="entry name" value="PyrdxlP-dep_Trfase"/>
</dbReference>
<dbReference type="Proteomes" id="UP000298595">
    <property type="component" value="Plasmid p6"/>
</dbReference>